<evidence type="ECO:0000256" key="3">
    <source>
        <dbReference type="ARBA" id="ARBA00022617"/>
    </source>
</evidence>
<comment type="cofactor">
    <cofactor evidence="1 8">
        <name>heme</name>
        <dbReference type="ChEBI" id="CHEBI:30413"/>
    </cofactor>
</comment>
<dbReference type="InterPro" id="IPR036396">
    <property type="entry name" value="Cyt_P450_sf"/>
</dbReference>
<dbReference type="InterPro" id="IPR017972">
    <property type="entry name" value="Cyt_P450_CS"/>
</dbReference>
<proteinExistence type="inferred from homology"/>
<keyword evidence="11" id="KW-1185">Reference proteome</keyword>
<dbReference type="EMBL" id="MSFO01000007">
    <property type="protein sequence ID" value="PLB46285.1"/>
    <property type="molecule type" value="Genomic_DNA"/>
</dbReference>
<evidence type="ECO:0000256" key="4">
    <source>
        <dbReference type="ARBA" id="ARBA00022723"/>
    </source>
</evidence>
<sequence length="519" mass="58587">MLAILESPSLFWVALLLPVLWTIYGAIWRLYWSPLAGFPGPKSVALTLWVEFYYDVIKNGMFMWEVEKMHAKYGPIVRVSPYELHCNDPDFFDTIYASLPAQRDKCPKFARSPDCNNATGFTVQHAHHRLRRNALAPFFSHRNTVILEDRIKSCVDRLCLNLQHHHVTQRPFNLTVQSLAATMDIFTSYSFGESLGMLADEAKALKWRDTIVHIMKALPIVRSFPFMARLVPVLPASVARVAMPDISVLMEWKQHIGNQVADVLAYKGPYAQSTRESKTKTILEELRDTSKLPPEEKTLQRLSEEGSILLIAGSETPAKVNAILWYHLLANPDKLARLRAELATIYPDPAAPLPSITTLKTLPYLESCVLEALRLQSGVSGRSPRLAPTPLQYKQYTIPAWTPLSSISVFQHYNETIFPEPKAFVPERWLTQGPDGASETIRADLKKDLVAFGHGARSCLGQSLAYAELYLLTVALATRVDLQLYETGIEDVEIQRDWTIPQPRMGSQGVRVMVKGVRY</sequence>
<evidence type="ECO:0000313" key="11">
    <source>
        <dbReference type="Proteomes" id="UP000234275"/>
    </source>
</evidence>
<dbReference type="GO" id="GO:0020037">
    <property type="term" value="F:heme binding"/>
    <property type="evidence" value="ECO:0007669"/>
    <property type="project" value="InterPro"/>
</dbReference>
<dbReference type="AlphaFoldDB" id="A0A2I2G072"/>
<comment type="caution">
    <text evidence="10">The sequence shown here is derived from an EMBL/GenBank/DDBJ whole genome shotgun (WGS) entry which is preliminary data.</text>
</comment>
<dbReference type="GO" id="GO:0016705">
    <property type="term" value="F:oxidoreductase activity, acting on paired donors, with incorporation or reduction of molecular oxygen"/>
    <property type="evidence" value="ECO:0007669"/>
    <property type="project" value="InterPro"/>
</dbReference>
<gene>
    <name evidence="10" type="ORF">P170DRAFT_479199</name>
</gene>
<keyword evidence="4 8" id="KW-0479">Metal-binding</keyword>
<dbReference type="PANTHER" id="PTHR24305">
    <property type="entry name" value="CYTOCHROME P450"/>
    <property type="match status" value="1"/>
</dbReference>
<dbReference type="Proteomes" id="UP000234275">
    <property type="component" value="Unassembled WGS sequence"/>
</dbReference>
<evidence type="ECO:0000256" key="1">
    <source>
        <dbReference type="ARBA" id="ARBA00001971"/>
    </source>
</evidence>
<accession>A0A2I2G072</accession>
<reference evidence="10 11" key="1">
    <citation type="submission" date="2016-12" db="EMBL/GenBank/DDBJ databases">
        <title>The genomes of Aspergillus section Nigri reveals drivers in fungal speciation.</title>
        <authorList>
            <consortium name="DOE Joint Genome Institute"/>
            <person name="Vesth T.C."/>
            <person name="Nybo J."/>
            <person name="Theobald S."/>
            <person name="Brandl J."/>
            <person name="Frisvad J.C."/>
            <person name="Nielsen K.F."/>
            <person name="Lyhne E.K."/>
            <person name="Kogle M.E."/>
            <person name="Kuo A."/>
            <person name="Riley R."/>
            <person name="Clum A."/>
            <person name="Nolan M."/>
            <person name="Lipzen A."/>
            <person name="Salamov A."/>
            <person name="Henrissat B."/>
            <person name="Wiebenga A."/>
            <person name="De Vries R.P."/>
            <person name="Grigoriev I.V."/>
            <person name="Mortensen U.H."/>
            <person name="Andersen M.R."/>
            <person name="Baker S.E."/>
        </authorList>
    </citation>
    <scope>NUCLEOTIDE SEQUENCE [LARGE SCALE GENOMIC DNA]</scope>
    <source>
        <strain evidence="10 11">IBT 23096</strain>
    </source>
</reference>
<dbReference type="GO" id="GO:0004497">
    <property type="term" value="F:monooxygenase activity"/>
    <property type="evidence" value="ECO:0007669"/>
    <property type="project" value="UniProtKB-KW"/>
</dbReference>
<dbReference type="Pfam" id="PF00067">
    <property type="entry name" value="p450"/>
    <property type="match status" value="1"/>
</dbReference>
<dbReference type="RefSeq" id="XP_024701587.1">
    <property type="nucleotide sequence ID" value="XM_024853643.1"/>
</dbReference>
<evidence type="ECO:0000256" key="5">
    <source>
        <dbReference type="ARBA" id="ARBA00023002"/>
    </source>
</evidence>
<organism evidence="10 11">
    <name type="scientific">Aspergillus steynii IBT 23096</name>
    <dbReference type="NCBI Taxonomy" id="1392250"/>
    <lineage>
        <taxon>Eukaryota</taxon>
        <taxon>Fungi</taxon>
        <taxon>Dikarya</taxon>
        <taxon>Ascomycota</taxon>
        <taxon>Pezizomycotina</taxon>
        <taxon>Eurotiomycetes</taxon>
        <taxon>Eurotiomycetidae</taxon>
        <taxon>Eurotiales</taxon>
        <taxon>Aspergillaceae</taxon>
        <taxon>Aspergillus</taxon>
        <taxon>Aspergillus subgen. Circumdati</taxon>
    </lineage>
</organism>
<dbReference type="InterPro" id="IPR050121">
    <property type="entry name" value="Cytochrome_P450_monoxygenase"/>
</dbReference>
<dbReference type="OrthoDB" id="3945418at2759"/>
<evidence type="ECO:0000256" key="7">
    <source>
        <dbReference type="ARBA" id="ARBA00023033"/>
    </source>
</evidence>
<name>A0A2I2G072_9EURO</name>
<keyword evidence="5 9" id="KW-0560">Oxidoreductase</keyword>
<dbReference type="VEuPathDB" id="FungiDB:P170DRAFT_479199"/>
<keyword evidence="7 9" id="KW-0503">Monooxygenase</keyword>
<evidence type="ECO:0000256" key="6">
    <source>
        <dbReference type="ARBA" id="ARBA00023004"/>
    </source>
</evidence>
<dbReference type="GeneID" id="36561341"/>
<dbReference type="InterPro" id="IPR002403">
    <property type="entry name" value="Cyt_P450_E_grp-IV"/>
</dbReference>
<dbReference type="STRING" id="1392250.A0A2I2G072"/>
<dbReference type="SUPFAM" id="SSF48264">
    <property type="entry name" value="Cytochrome P450"/>
    <property type="match status" value="1"/>
</dbReference>
<protein>
    <submittedName>
        <fullName evidence="10">Cytochrome P450</fullName>
    </submittedName>
</protein>
<dbReference type="Gene3D" id="1.10.630.10">
    <property type="entry name" value="Cytochrome P450"/>
    <property type="match status" value="1"/>
</dbReference>
<evidence type="ECO:0000313" key="10">
    <source>
        <dbReference type="EMBL" id="PLB46285.1"/>
    </source>
</evidence>
<evidence type="ECO:0000256" key="8">
    <source>
        <dbReference type="PIRSR" id="PIRSR602403-1"/>
    </source>
</evidence>
<dbReference type="GO" id="GO:0005506">
    <property type="term" value="F:iron ion binding"/>
    <property type="evidence" value="ECO:0007669"/>
    <property type="project" value="InterPro"/>
</dbReference>
<dbReference type="CDD" id="cd11062">
    <property type="entry name" value="CYP58-like"/>
    <property type="match status" value="1"/>
</dbReference>
<keyword evidence="3 8" id="KW-0349">Heme</keyword>
<feature type="binding site" description="axial binding residue" evidence="8">
    <location>
        <position position="459"/>
    </location>
    <ligand>
        <name>heme</name>
        <dbReference type="ChEBI" id="CHEBI:30413"/>
    </ligand>
    <ligandPart>
        <name>Fe</name>
        <dbReference type="ChEBI" id="CHEBI:18248"/>
    </ligandPart>
</feature>
<dbReference type="PROSITE" id="PS00086">
    <property type="entry name" value="CYTOCHROME_P450"/>
    <property type="match status" value="1"/>
</dbReference>
<evidence type="ECO:0000256" key="2">
    <source>
        <dbReference type="ARBA" id="ARBA00010617"/>
    </source>
</evidence>
<keyword evidence="6 8" id="KW-0408">Iron</keyword>
<dbReference type="PANTHER" id="PTHR24305:SF157">
    <property type="entry name" value="N-ACETYLTRYPTOPHAN 6-HYDROXYLASE IVOC-RELATED"/>
    <property type="match status" value="1"/>
</dbReference>
<comment type="similarity">
    <text evidence="2 9">Belongs to the cytochrome P450 family.</text>
</comment>
<dbReference type="InterPro" id="IPR001128">
    <property type="entry name" value="Cyt_P450"/>
</dbReference>
<evidence type="ECO:0000256" key="9">
    <source>
        <dbReference type="RuleBase" id="RU000461"/>
    </source>
</evidence>
<dbReference type="PRINTS" id="PR00465">
    <property type="entry name" value="EP450IV"/>
</dbReference>